<feature type="region of interest" description="Disordered" evidence="1">
    <location>
        <begin position="1"/>
        <end position="26"/>
    </location>
</feature>
<dbReference type="VEuPathDB" id="FungiDB:FOMG_17730"/>
<accession>A0A2H3SPS7</accession>
<dbReference type="EMBL" id="FMJY01000002">
    <property type="protein sequence ID" value="SCO78468.1"/>
    <property type="molecule type" value="Genomic_DNA"/>
</dbReference>
<dbReference type="OrthoDB" id="5047046at2759"/>
<dbReference type="VEuPathDB" id="FungiDB:HZS61_013021"/>
<organism evidence="2 3">
    <name type="scientific">Fusarium oxysporum</name>
    <name type="common">Fusarium vascular wilt</name>
    <dbReference type="NCBI Taxonomy" id="5507"/>
    <lineage>
        <taxon>Eukaryota</taxon>
        <taxon>Fungi</taxon>
        <taxon>Dikarya</taxon>
        <taxon>Ascomycota</taxon>
        <taxon>Pezizomycotina</taxon>
        <taxon>Sordariomycetes</taxon>
        <taxon>Hypocreomycetidae</taxon>
        <taxon>Hypocreales</taxon>
        <taxon>Nectriaceae</taxon>
        <taxon>Fusarium</taxon>
        <taxon>Fusarium oxysporum species complex</taxon>
    </lineage>
</organism>
<name>A0A2H3SPS7_FUSOX</name>
<gene>
    <name evidence="2" type="ORF">FRV6_02681</name>
</gene>
<evidence type="ECO:0000313" key="2">
    <source>
        <dbReference type="EMBL" id="SCO78468.1"/>
    </source>
</evidence>
<dbReference type="VEuPathDB" id="FungiDB:FOXG_08643"/>
<evidence type="ECO:0000313" key="3">
    <source>
        <dbReference type="Proteomes" id="UP000219369"/>
    </source>
</evidence>
<dbReference type="Proteomes" id="UP000219369">
    <property type="component" value="Unassembled WGS sequence"/>
</dbReference>
<dbReference type="VEuPathDB" id="FungiDB:FOZG_18441"/>
<dbReference type="Gene3D" id="1.20.5.170">
    <property type="match status" value="1"/>
</dbReference>
<proteinExistence type="predicted"/>
<protein>
    <submittedName>
        <fullName evidence="2">Related to bZIP transcription factor</fullName>
    </submittedName>
</protein>
<dbReference type="InterPro" id="IPR019357">
    <property type="entry name" value="SCOC"/>
</dbReference>
<evidence type="ECO:0000256" key="1">
    <source>
        <dbReference type="SAM" id="MobiDB-lite"/>
    </source>
</evidence>
<dbReference type="VEuPathDB" id="FungiDB:FOIG_08001"/>
<dbReference type="VEuPathDB" id="FungiDB:FOC4_g10012041"/>
<sequence>MTGLVGLSGRQPPSSILARSKDTSKPLETAIEPDDIQAMSPRMTSEEVEALKREMHTELHRHAKALRDSLLLIFNLVEAVEKGHEKLDSNEKVLQKYMEYLTSIHQTTASDSHEKH</sequence>
<dbReference type="VEuPathDB" id="FungiDB:FOC1_g10009217"/>
<dbReference type="Pfam" id="PF10224">
    <property type="entry name" value="DUF2205"/>
    <property type="match status" value="1"/>
</dbReference>
<dbReference type="AlphaFoldDB" id="A0A2H3SPS7"/>
<reference evidence="3" key="1">
    <citation type="submission" date="2016-09" db="EMBL/GenBank/DDBJ databases">
        <authorList>
            <person name="Guldener U."/>
        </authorList>
    </citation>
    <scope>NUCLEOTIDE SEQUENCE [LARGE SCALE GENOMIC DNA]</scope>
    <source>
        <strain evidence="3">V64-1</strain>
    </source>
</reference>